<dbReference type="Gene3D" id="3.60.15.10">
    <property type="entry name" value="Ribonuclease Z/Hydroxyacylglutathione hydrolase-like"/>
    <property type="match status" value="1"/>
</dbReference>
<keyword evidence="1" id="KW-1133">Transmembrane helix</keyword>
<keyword evidence="4" id="KW-1185">Reference proteome</keyword>
<proteinExistence type="predicted"/>
<dbReference type="Proteomes" id="UP001314681">
    <property type="component" value="Unassembled WGS sequence"/>
</dbReference>
<name>A0ABS6K9K9_9FIRM</name>
<dbReference type="InterPro" id="IPR036866">
    <property type="entry name" value="RibonucZ/Hydroxyglut_hydro"/>
</dbReference>
<dbReference type="RefSeq" id="WP_238726969.1">
    <property type="nucleotide sequence ID" value="NZ_JAHQCX010000009.1"/>
</dbReference>
<evidence type="ECO:0000313" key="3">
    <source>
        <dbReference type="EMBL" id="MBU9727182.1"/>
    </source>
</evidence>
<keyword evidence="1" id="KW-0812">Transmembrane</keyword>
<dbReference type="Pfam" id="PF12706">
    <property type="entry name" value="Lactamase_B_2"/>
    <property type="match status" value="1"/>
</dbReference>
<protein>
    <submittedName>
        <fullName evidence="3">MBL fold metallo-hydrolase</fullName>
    </submittedName>
</protein>
<sequence>MKGKLGILVLIIFAAILVLLFIALLFLYLYPGIGKTPTVAQRASYLERTIHFDGKKFSNAEKSFKTITGTINKKSDRAKPADIVPVIKSESIPDAEEGKMYVTWLGHSSTLVQMGNKNILIDPVLKTYASPVTFTGSKRFSELAIEPEHLPDIDVLLISHDHYDHLDYQTVMTIDGKVKNYIVPLGVESYLLGWGIGEDKIHVVSWWDEVSLDGITFTSTPAQHYSSRNPLLSNTTWWTGYYFQNDTHSVYYTGDSGYCDAFREIGERFSQVDLALIESGQYDNGWSGTHMFPEESVQAAADVNAKWFIPVHWGAFVLANHAWDEPVSRTAQIAADQNMQEATPMIGQRVDYSKISSYQDQWWKSID</sequence>
<dbReference type="SUPFAM" id="SSF56281">
    <property type="entry name" value="Metallo-hydrolase/oxidoreductase"/>
    <property type="match status" value="1"/>
</dbReference>
<keyword evidence="1" id="KW-0472">Membrane</keyword>
<comment type="caution">
    <text evidence="3">The sequence shown here is derived from an EMBL/GenBank/DDBJ whole genome shotgun (WGS) entry which is preliminary data.</text>
</comment>
<feature type="transmembrane region" description="Helical" evidence="1">
    <location>
        <begin position="7"/>
        <end position="30"/>
    </location>
</feature>
<reference evidence="3 4" key="1">
    <citation type="submission" date="2021-06" db="EMBL/GenBank/DDBJ databases">
        <title>Description of novel taxa of the family Lachnospiraceae.</title>
        <authorList>
            <person name="Chaplin A.V."/>
            <person name="Sokolova S.R."/>
            <person name="Pikina A.P."/>
            <person name="Korzhanova M."/>
            <person name="Belova V."/>
            <person name="Korostin D."/>
            <person name="Efimov B.A."/>
        </authorList>
    </citation>
    <scope>NUCLEOTIDE SEQUENCE [LARGE SCALE GENOMIC DNA]</scope>
    <source>
        <strain evidence="3 4">ASD4241</strain>
    </source>
</reference>
<feature type="domain" description="Metallo-beta-lactamase" evidence="2">
    <location>
        <begin position="118"/>
        <end position="313"/>
    </location>
</feature>
<dbReference type="PANTHER" id="PTHR15032:SF4">
    <property type="entry name" value="N-ACYL-PHOSPHATIDYLETHANOLAMINE-HYDROLYZING PHOSPHOLIPASE D"/>
    <property type="match status" value="1"/>
</dbReference>
<organism evidence="3 4">
    <name type="scientific">Diplocloster modestus</name>
    <dbReference type="NCBI Taxonomy" id="2850322"/>
    <lineage>
        <taxon>Bacteria</taxon>
        <taxon>Bacillati</taxon>
        <taxon>Bacillota</taxon>
        <taxon>Clostridia</taxon>
        <taxon>Lachnospirales</taxon>
        <taxon>Lachnospiraceae</taxon>
        <taxon>Diplocloster</taxon>
    </lineage>
</organism>
<dbReference type="EMBL" id="JAHQCX010000009">
    <property type="protein sequence ID" value="MBU9727182.1"/>
    <property type="molecule type" value="Genomic_DNA"/>
</dbReference>
<gene>
    <name evidence="3" type="ORF">KTH90_14280</name>
</gene>
<accession>A0ABS6K9K9</accession>
<evidence type="ECO:0000313" key="4">
    <source>
        <dbReference type="Proteomes" id="UP001314681"/>
    </source>
</evidence>
<evidence type="ECO:0000256" key="1">
    <source>
        <dbReference type="SAM" id="Phobius"/>
    </source>
</evidence>
<evidence type="ECO:0000259" key="2">
    <source>
        <dbReference type="Pfam" id="PF12706"/>
    </source>
</evidence>
<dbReference type="InterPro" id="IPR001279">
    <property type="entry name" value="Metallo-B-lactamas"/>
</dbReference>
<dbReference type="PANTHER" id="PTHR15032">
    <property type="entry name" value="N-ACYL-PHOSPHATIDYLETHANOLAMINE-HYDROLYZING PHOSPHOLIPASE D"/>
    <property type="match status" value="1"/>
</dbReference>